<proteinExistence type="predicted"/>
<dbReference type="AlphaFoldDB" id="A0A382WSA8"/>
<feature type="non-terminal residue" evidence="1">
    <location>
        <position position="1"/>
    </location>
</feature>
<name>A0A382WSA8_9ZZZZ</name>
<feature type="non-terminal residue" evidence="1">
    <location>
        <position position="42"/>
    </location>
</feature>
<reference evidence="1" key="1">
    <citation type="submission" date="2018-05" db="EMBL/GenBank/DDBJ databases">
        <authorList>
            <person name="Lanie J.A."/>
            <person name="Ng W.-L."/>
            <person name="Kazmierczak K.M."/>
            <person name="Andrzejewski T.M."/>
            <person name="Davidsen T.M."/>
            <person name="Wayne K.J."/>
            <person name="Tettelin H."/>
            <person name="Glass J.I."/>
            <person name="Rusch D."/>
            <person name="Podicherti R."/>
            <person name="Tsui H.-C.T."/>
            <person name="Winkler M.E."/>
        </authorList>
    </citation>
    <scope>NUCLEOTIDE SEQUENCE</scope>
</reference>
<sequence length="42" mass="4646">MENNARQTLVSLSGSLLATQIKPDVRLSCASCIFVIRHKPTF</sequence>
<protein>
    <submittedName>
        <fullName evidence="1">Uncharacterized protein</fullName>
    </submittedName>
</protein>
<organism evidence="1">
    <name type="scientific">marine metagenome</name>
    <dbReference type="NCBI Taxonomy" id="408172"/>
    <lineage>
        <taxon>unclassified sequences</taxon>
        <taxon>metagenomes</taxon>
        <taxon>ecological metagenomes</taxon>
    </lineage>
</organism>
<evidence type="ECO:0000313" key="1">
    <source>
        <dbReference type="EMBL" id="SVD61737.1"/>
    </source>
</evidence>
<gene>
    <name evidence="1" type="ORF">METZ01_LOCUS414591</name>
</gene>
<dbReference type="EMBL" id="UINC01162144">
    <property type="protein sequence ID" value="SVD61737.1"/>
    <property type="molecule type" value="Genomic_DNA"/>
</dbReference>
<accession>A0A382WSA8</accession>